<dbReference type="InterPro" id="IPR036412">
    <property type="entry name" value="HAD-like_sf"/>
</dbReference>
<proteinExistence type="predicted"/>
<dbReference type="NCBIfam" id="TIGR01460">
    <property type="entry name" value="HAD-SF-IIA"/>
    <property type="match status" value="1"/>
</dbReference>
<accession>A0A9X3FQ37</accession>
<keyword evidence="1" id="KW-0378">Hydrolase</keyword>
<keyword evidence="2" id="KW-1185">Reference proteome</keyword>
<sequence length="268" mass="29252">MTKAFLIDLDGTMYRGKNKIAGAKAFIHYLDQANIPYLFVTNNATRSHQEAADFLANYHDIHVSPSKFFSSVDTLVSLLNQENFPKDHQKKVYVFGGDHLKSSIADLGYTFEGSDPENVDTVVVSLDSQVTYKELAFAGLAIQKGASFYLTNPDVQFPSEDGFVPGAGALGNLIADVSASKPIVCGKPQAKIIQGALEQLGISADQAYFLGDNLLTDIQAAKNAHVTSLLIETGVHNRKDCDHLAIYPDYVFADYADLIESQLLVNRV</sequence>
<dbReference type="AlphaFoldDB" id="A0A9X3FQ37"/>
<dbReference type="GO" id="GO:0016791">
    <property type="term" value="F:phosphatase activity"/>
    <property type="evidence" value="ECO:0007669"/>
    <property type="project" value="TreeGrafter"/>
</dbReference>
<dbReference type="Proteomes" id="UP001146670">
    <property type="component" value="Unassembled WGS sequence"/>
</dbReference>
<dbReference type="Pfam" id="PF13242">
    <property type="entry name" value="Hydrolase_like"/>
    <property type="match status" value="1"/>
</dbReference>
<dbReference type="GO" id="GO:0005737">
    <property type="term" value="C:cytoplasm"/>
    <property type="evidence" value="ECO:0007669"/>
    <property type="project" value="TreeGrafter"/>
</dbReference>
<name>A0A9X3FQ37_9LACT</name>
<dbReference type="Gene3D" id="3.40.50.1000">
    <property type="entry name" value="HAD superfamily/HAD-like"/>
    <property type="match status" value="2"/>
</dbReference>
<dbReference type="PANTHER" id="PTHR19288">
    <property type="entry name" value="4-NITROPHENYLPHOSPHATASE-RELATED"/>
    <property type="match status" value="1"/>
</dbReference>
<evidence type="ECO:0000313" key="1">
    <source>
        <dbReference type="EMBL" id="MCZ0725931.1"/>
    </source>
</evidence>
<dbReference type="EMBL" id="JAPRFR010000002">
    <property type="protein sequence ID" value="MCZ0725931.1"/>
    <property type="molecule type" value="Genomic_DNA"/>
</dbReference>
<gene>
    <name evidence="1" type="ORF">OW157_05025</name>
</gene>
<dbReference type="SUPFAM" id="SSF56784">
    <property type="entry name" value="HAD-like"/>
    <property type="match status" value="1"/>
</dbReference>
<comment type="caution">
    <text evidence="1">The sequence shown here is derived from an EMBL/GenBank/DDBJ whole genome shotgun (WGS) entry which is preliminary data.</text>
</comment>
<dbReference type="InterPro" id="IPR006357">
    <property type="entry name" value="HAD-SF_hydro_IIA"/>
</dbReference>
<dbReference type="RefSeq" id="WP_268752262.1">
    <property type="nucleotide sequence ID" value="NZ_JAPRFQ010000002.1"/>
</dbReference>
<organism evidence="1 2">
    <name type="scientific">Aerococcus kribbianus</name>
    <dbReference type="NCBI Taxonomy" id="2999064"/>
    <lineage>
        <taxon>Bacteria</taxon>
        <taxon>Bacillati</taxon>
        <taxon>Bacillota</taxon>
        <taxon>Bacilli</taxon>
        <taxon>Lactobacillales</taxon>
        <taxon>Aerococcaceae</taxon>
        <taxon>Aerococcus</taxon>
    </lineage>
</organism>
<dbReference type="Pfam" id="PF13344">
    <property type="entry name" value="Hydrolase_6"/>
    <property type="match status" value="1"/>
</dbReference>
<protein>
    <submittedName>
        <fullName evidence="1">HAD-IIA family hydrolase</fullName>
    </submittedName>
</protein>
<dbReference type="PANTHER" id="PTHR19288:SF46">
    <property type="entry name" value="HALOACID DEHALOGENASE-LIKE HYDROLASE DOMAIN-CONTAINING PROTEIN 2"/>
    <property type="match status" value="1"/>
</dbReference>
<reference evidence="1" key="1">
    <citation type="submission" date="2022-12" db="EMBL/GenBank/DDBJ databases">
        <title>Description and comparative metabolic analysis of Aerococcus sp. nov., isolated from the feces of a pig.</title>
        <authorList>
            <person name="Chang Y.-H."/>
        </authorList>
    </citation>
    <scope>NUCLEOTIDE SEQUENCE</scope>
    <source>
        <strain evidence="1">YH-aer222</strain>
    </source>
</reference>
<dbReference type="InterPro" id="IPR023214">
    <property type="entry name" value="HAD_sf"/>
</dbReference>
<dbReference type="NCBIfam" id="TIGR01549">
    <property type="entry name" value="HAD-SF-IA-v1"/>
    <property type="match status" value="1"/>
</dbReference>
<evidence type="ECO:0000313" key="2">
    <source>
        <dbReference type="Proteomes" id="UP001146670"/>
    </source>
</evidence>
<dbReference type="InterPro" id="IPR006439">
    <property type="entry name" value="HAD-SF_hydro_IA"/>
</dbReference>